<name>A0ABT2EUA0_9BACT</name>
<dbReference type="SUPFAM" id="SSF49785">
    <property type="entry name" value="Galactose-binding domain-like"/>
    <property type="match status" value="1"/>
</dbReference>
<dbReference type="PANTHER" id="PTHR36447:SF2">
    <property type="entry name" value="BETA-GALACTOSIDASE YESZ"/>
    <property type="match status" value="1"/>
</dbReference>
<comment type="caution">
    <text evidence="7">The sequence shown here is derived from an EMBL/GenBank/DDBJ whole genome shotgun (WGS) entry which is preliminary data.</text>
</comment>
<keyword evidence="4" id="KW-0326">Glycosidase</keyword>
<dbReference type="SUPFAM" id="SSF51445">
    <property type="entry name" value="(Trans)glycosidases"/>
    <property type="match status" value="1"/>
</dbReference>
<dbReference type="Proteomes" id="UP001204798">
    <property type="component" value="Unassembled WGS sequence"/>
</dbReference>
<reference evidence="7 8" key="1">
    <citation type="submission" date="2022-08" db="EMBL/GenBank/DDBJ databases">
        <title>Bacterial and archaeal communities from various locations to study Microbial Dark Matter (Phase II).</title>
        <authorList>
            <person name="Stepanauskas R."/>
        </authorList>
    </citation>
    <scope>NUCLEOTIDE SEQUENCE [LARGE SCALE GENOMIC DNA]</scope>
    <source>
        <strain evidence="7 8">PD1</strain>
    </source>
</reference>
<evidence type="ECO:0008006" key="9">
    <source>
        <dbReference type="Google" id="ProtNLM"/>
    </source>
</evidence>
<dbReference type="Pfam" id="PF02449">
    <property type="entry name" value="Glyco_hydro_42"/>
    <property type="match status" value="1"/>
</dbReference>
<evidence type="ECO:0000259" key="5">
    <source>
        <dbReference type="Pfam" id="PF02018"/>
    </source>
</evidence>
<dbReference type="Gene3D" id="2.60.120.260">
    <property type="entry name" value="Galactose-binding domain-like"/>
    <property type="match status" value="1"/>
</dbReference>
<evidence type="ECO:0000256" key="3">
    <source>
        <dbReference type="ARBA" id="ARBA00022833"/>
    </source>
</evidence>
<dbReference type="EMBL" id="JANUCP010000008">
    <property type="protein sequence ID" value="MCS3921026.1"/>
    <property type="molecule type" value="Genomic_DNA"/>
</dbReference>
<evidence type="ECO:0000313" key="7">
    <source>
        <dbReference type="EMBL" id="MCS3921026.1"/>
    </source>
</evidence>
<proteinExistence type="predicted"/>
<dbReference type="Gene3D" id="3.20.20.80">
    <property type="entry name" value="Glycosidases"/>
    <property type="match status" value="1"/>
</dbReference>
<keyword evidence="2" id="KW-0378">Hydrolase</keyword>
<evidence type="ECO:0000256" key="4">
    <source>
        <dbReference type="ARBA" id="ARBA00023295"/>
    </source>
</evidence>
<accession>A0ABT2EUA0</accession>
<keyword evidence="3" id="KW-0862">Zinc</keyword>
<dbReference type="InterPro" id="IPR003305">
    <property type="entry name" value="CenC_carb-bd"/>
</dbReference>
<sequence length="1012" mass="115109">MMGLKFVAHSVLLAVMIAVCFGGERLAKLRLTEISVEEAVVRPNLVPNFSFEQVSSDGFPVGWRWDKRNTDATCTVDEREARSGKRSLKFTNGTPFGAHVYGTLWLAEPITLKPGKPYTLSVYVKSEDHGIAWVGGGADWQFRLRIPATQGKWQRIWMTFVPSERDANFVLRVVTESPTKGFWIDDLKLEEGNEPTPCLPVEGRILLEPNRAEQEIERDGEFSLAFTLFLPEPLPKATLQAQIGRFASLRKQISLPQGTWQVTVKGEAIGVDDLPQVATLRLVQGQRTSAQMTVRFFSPQNASARLADLRQKLPAFKRQLDELRAKGMDISYPLVTFTVLENFVNYAEEDIKHGEVRRAFMQIADMETMTKRLERELSEALAGKRILPEVPRWTGTERPKIVGPSFIAPTVFPTRPSSPIPRPIFFVGYGHFGQVRADIEKFPRYGVNIIQIEFGPNSVFPEDGVVSDAPIRGTLNVLDRAAKAGVAVNLLISLHYFPQWMLDKYPHLRKRRSGFLQYCLHAPESQDLLKRYIAQIIPPLKEHPALHSICLTNEPVNVEEPCEYAEREWRDWLSKRHGEIETLNKRWQTNFKDFNEVLLPNPLASSQLNRAIFYDFVRFNQEWFASWHKRLADAIKAIAPDLPVHAKAMTWTMLNDVDVRYGVDAELFASFSDINGNDSVNFYSHGTGEFAQGWLLSAMAYDLQRSVKDAPIFNSENHIIPDRETRYVPAEHVRAALWQGAVYGQSATTIWVWERTFDPLSDFAGSIMHRPACAEAVGRTCLDLNRFAEEVTALQKAPPQVSLLHSVSALVWDGGRYTECRNALYTAMTFVGVKIGFVTERQLERGIVPDTPVLFVPNIVHLSDAAFETLLRYKGRIVLVGSGDLLSRNEYGKLRATERGKVKDWERLEFEYAKTTWRDLWVRLLTKLKAWGVQPLVEVRDRKGEPIWGVAWRCAETPKGIIVNLCNYRQDSVTVTLWRDRRQVFAVDLVSNGQKTRQFTLTPLQVRLLQVK</sequence>
<evidence type="ECO:0000256" key="1">
    <source>
        <dbReference type="ARBA" id="ARBA00022723"/>
    </source>
</evidence>
<feature type="domain" description="CBM-cenC" evidence="5">
    <location>
        <begin position="44"/>
        <end position="176"/>
    </location>
</feature>
<dbReference type="PANTHER" id="PTHR36447">
    <property type="entry name" value="BETA-GALACTOSIDASE GANA"/>
    <property type="match status" value="1"/>
</dbReference>
<gene>
    <name evidence="7" type="ORF">M2350_003467</name>
</gene>
<dbReference type="RefSeq" id="WP_259101733.1">
    <property type="nucleotide sequence ID" value="NZ_CP130454.1"/>
</dbReference>
<organism evidence="7 8">
    <name type="scientific">Candidatus Fervidibacter sacchari</name>
    <dbReference type="NCBI Taxonomy" id="1448929"/>
    <lineage>
        <taxon>Bacteria</taxon>
        <taxon>Candidatus Fervidibacterota</taxon>
        <taxon>Candidatus Fervidibacter</taxon>
    </lineage>
</organism>
<protein>
    <recommendedName>
        <fullName evidence="9">Glycoside hydrolase family 42 N-terminal domain-containing protein</fullName>
    </recommendedName>
</protein>
<dbReference type="Pfam" id="PF02018">
    <property type="entry name" value="CBM_4_9"/>
    <property type="match status" value="1"/>
</dbReference>
<evidence type="ECO:0000313" key="8">
    <source>
        <dbReference type="Proteomes" id="UP001204798"/>
    </source>
</evidence>
<dbReference type="InterPro" id="IPR008979">
    <property type="entry name" value="Galactose-bd-like_sf"/>
</dbReference>
<evidence type="ECO:0000256" key="2">
    <source>
        <dbReference type="ARBA" id="ARBA00022801"/>
    </source>
</evidence>
<keyword evidence="8" id="KW-1185">Reference proteome</keyword>
<dbReference type="InterPro" id="IPR017853">
    <property type="entry name" value="GH"/>
</dbReference>
<keyword evidence="1" id="KW-0479">Metal-binding</keyword>
<evidence type="ECO:0000259" key="6">
    <source>
        <dbReference type="Pfam" id="PF02449"/>
    </source>
</evidence>
<feature type="domain" description="Glycoside hydrolase family 42 N-terminal" evidence="6">
    <location>
        <begin position="435"/>
        <end position="715"/>
    </location>
</feature>
<dbReference type="InterPro" id="IPR003476">
    <property type="entry name" value="Glyco_hydro_42"/>
</dbReference>
<dbReference type="InterPro" id="IPR013529">
    <property type="entry name" value="Glyco_hydro_42_N"/>
</dbReference>